<dbReference type="PANTHER" id="PTHR39244:SF5">
    <property type="entry name" value="NATTERIN-3-LIKE"/>
    <property type="match status" value="1"/>
</dbReference>
<feature type="signal peptide" evidence="1">
    <location>
        <begin position="1"/>
        <end position="22"/>
    </location>
</feature>
<comment type="caution">
    <text evidence="2">The sequence shown here is derived from an EMBL/GenBank/DDBJ whole genome shotgun (WGS) entry which is preliminary data.</text>
</comment>
<proteinExistence type="predicted"/>
<name>A0A507C931_9FUNG</name>
<dbReference type="InterPro" id="IPR053237">
    <property type="entry name" value="Natterin_C"/>
</dbReference>
<evidence type="ECO:0000313" key="2">
    <source>
        <dbReference type="EMBL" id="TPX38100.1"/>
    </source>
</evidence>
<feature type="chain" id="PRO_5021467293" evidence="1">
    <location>
        <begin position="23"/>
        <end position="454"/>
    </location>
</feature>
<dbReference type="AlphaFoldDB" id="A0A507C931"/>
<evidence type="ECO:0000313" key="3">
    <source>
        <dbReference type="Proteomes" id="UP000319731"/>
    </source>
</evidence>
<dbReference type="PANTHER" id="PTHR39244">
    <property type="entry name" value="NATTERIN-4"/>
    <property type="match status" value="1"/>
</dbReference>
<dbReference type="Gene3D" id="2.170.15.10">
    <property type="entry name" value="Proaerolysin, chain A, domain 3"/>
    <property type="match status" value="1"/>
</dbReference>
<organism evidence="2 3">
    <name type="scientific">Synchytrium microbalum</name>
    <dbReference type="NCBI Taxonomy" id="1806994"/>
    <lineage>
        <taxon>Eukaryota</taxon>
        <taxon>Fungi</taxon>
        <taxon>Fungi incertae sedis</taxon>
        <taxon>Chytridiomycota</taxon>
        <taxon>Chytridiomycota incertae sedis</taxon>
        <taxon>Chytridiomycetes</taxon>
        <taxon>Synchytriales</taxon>
        <taxon>Synchytriaceae</taxon>
        <taxon>Synchytrium</taxon>
    </lineage>
</organism>
<dbReference type="SUPFAM" id="SSF56973">
    <property type="entry name" value="Aerolisin/ETX pore-forming domain"/>
    <property type="match status" value="1"/>
</dbReference>
<dbReference type="EMBL" id="QEAO01000001">
    <property type="protein sequence ID" value="TPX38100.1"/>
    <property type="molecule type" value="Genomic_DNA"/>
</dbReference>
<evidence type="ECO:0000256" key="1">
    <source>
        <dbReference type="SAM" id="SignalP"/>
    </source>
</evidence>
<protein>
    <submittedName>
        <fullName evidence="2">Uncharacterized protein</fullName>
    </submittedName>
</protein>
<keyword evidence="1" id="KW-0732">Signal</keyword>
<gene>
    <name evidence="2" type="ORF">SmJEL517_g00337</name>
</gene>
<dbReference type="GeneID" id="42001564"/>
<dbReference type="RefSeq" id="XP_031027815.1">
    <property type="nucleotide sequence ID" value="XM_031166267.1"/>
</dbReference>
<keyword evidence="3" id="KW-1185">Reference proteome</keyword>
<dbReference type="Proteomes" id="UP000319731">
    <property type="component" value="Unassembled WGS sequence"/>
</dbReference>
<accession>A0A507C931</accession>
<sequence>MTKKSPVKLLITVISIACGVNAAVTNFYKPPPSGDSVFDLEVMPKPWILEDPPCIPMIEGHDICAGDYVNFFAERDGEKLYGEVQKCFDNDYNDCYNQVRAVRDPAKIEDSMMFQIFPIGMNDLPPVPQSPVFWYSGNSYFVLLRDKTGKWLQTGPQTVSPFKKAKDQYFNYMGAYKYQSAAFPTAEKFILVKPDLMLDAFYLLRTDGSLFWQFGDDTVGELFLFDRPYMPTSDKINMALLHFTSLSVPKPNYEESFTDYYLDVTSGRRELKTPEVVMSAYAENQSAEKQTVSLTWSRTITDSATWTTARDKLVGGGLEFKMGVPGLQSATAGIGAKHERKWTYGNGNGHTNATAMTVANQVAVPPFSAVSAWVTAQQGILDGVSFKISYNRRFSGDFAAKFEMNGTWSVIQYFDVKVCWGQAPMIEGGDHSVKAGSITAVTCAKPEMVETIKE</sequence>
<dbReference type="OrthoDB" id="2175111at2759"/>
<reference evidence="2 3" key="1">
    <citation type="journal article" date="2019" name="Sci. Rep.">
        <title>Comparative genomics of chytrid fungi reveal insights into the obligate biotrophic and pathogenic lifestyle of Synchytrium endobioticum.</title>
        <authorList>
            <person name="van de Vossenberg B.T.L.H."/>
            <person name="Warris S."/>
            <person name="Nguyen H.D.T."/>
            <person name="van Gent-Pelzer M.P.E."/>
            <person name="Joly D.L."/>
            <person name="van de Geest H.C."/>
            <person name="Bonants P.J.M."/>
            <person name="Smith D.S."/>
            <person name="Levesque C.A."/>
            <person name="van der Lee T.A.J."/>
        </authorList>
    </citation>
    <scope>NUCLEOTIDE SEQUENCE [LARGE SCALE GENOMIC DNA]</scope>
    <source>
        <strain evidence="2 3">JEL517</strain>
    </source>
</reference>